<dbReference type="Proteomes" id="UP001147746">
    <property type="component" value="Unassembled WGS sequence"/>
</dbReference>
<dbReference type="SUPFAM" id="SSF55856">
    <property type="entry name" value="Cytochrome b5-like heme/steroid binding domain"/>
    <property type="match status" value="1"/>
</dbReference>
<feature type="transmembrane region" description="Helical" evidence="5">
    <location>
        <begin position="120"/>
        <end position="142"/>
    </location>
</feature>
<dbReference type="InterPro" id="IPR001199">
    <property type="entry name" value="Cyt_B5-like_heme/steroid-bd"/>
</dbReference>
<dbReference type="GO" id="GO:0046872">
    <property type="term" value="F:metal ion binding"/>
    <property type="evidence" value="ECO:0007669"/>
    <property type="project" value="UniProtKB-KW"/>
</dbReference>
<evidence type="ECO:0000313" key="8">
    <source>
        <dbReference type="Proteomes" id="UP001147746"/>
    </source>
</evidence>
<reference evidence="7" key="2">
    <citation type="journal article" date="2023" name="IMA Fungus">
        <title>Comparative genomic study of the Penicillium genus elucidates a diverse pangenome and 15 lateral gene transfer events.</title>
        <authorList>
            <person name="Petersen C."/>
            <person name="Sorensen T."/>
            <person name="Nielsen M.R."/>
            <person name="Sondergaard T.E."/>
            <person name="Sorensen J.L."/>
            <person name="Fitzpatrick D.A."/>
            <person name="Frisvad J.C."/>
            <person name="Nielsen K.L."/>
        </authorList>
    </citation>
    <scope>NUCLEOTIDE SEQUENCE</scope>
    <source>
        <strain evidence="7">IBT 21472</strain>
    </source>
</reference>
<accession>A0A9W9U2Q6</accession>
<dbReference type="PRINTS" id="PR00363">
    <property type="entry name" value="CYTOCHROMEB5"/>
</dbReference>
<organism evidence="7 8">
    <name type="scientific">Penicillium atrosanguineum</name>
    <dbReference type="NCBI Taxonomy" id="1132637"/>
    <lineage>
        <taxon>Eukaryota</taxon>
        <taxon>Fungi</taxon>
        <taxon>Dikarya</taxon>
        <taxon>Ascomycota</taxon>
        <taxon>Pezizomycotina</taxon>
        <taxon>Eurotiomycetes</taxon>
        <taxon>Eurotiomycetidae</taxon>
        <taxon>Eurotiales</taxon>
        <taxon>Aspergillaceae</taxon>
        <taxon>Penicillium</taxon>
    </lineage>
</organism>
<name>A0A9W9U2Q6_9EURO</name>
<keyword evidence="8" id="KW-1185">Reference proteome</keyword>
<dbReference type="OrthoDB" id="260519at2759"/>
<feature type="transmembrane region" description="Helical" evidence="5">
    <location>
        <begin position="163"/>
        <end position="184"/>
    </location>
</feature>
<protein>
    <recommendedName>
        <fullName evidence="6">Cytochrome b5 heme-binding domain-containing protein</fullName>
    </recommendedName>
</protein>
<dbReference type="EMBL" id="JAPZBO010000007">
    <property type="protein sequence ID" value="KAJ5311362.1"/>
    <property type="molecule type" value="Genomic_DNA"/>
</dbReference>
<proteinExistence type="inferred from homology"/>
<keyword evidence="3" id="KW-0408">Iron</keyword>
<sequence length="217" mass="24028">MASTTTQLSENITLEQLADHNTLQSLWIAVHGLVYDLTTVSSDHPGGIDVLESCAGTDGTEAYEYAGHSEENMVKMQQYCVGRLAGNPEQAPPLSHNPLAGNTKRVRSAAFSPEQFTIPFWMNLAFTIIATCIIMALSYRCVSSTLDISKLQFTTISDQKTGHEFWAGIAIALSVSSMAFRYFYKLFLSSLDYQNDVFSFPPTIPRKTRRQNQISGP</sequence>
<gene>
    <name evidence="7" type="ORF">N7476_007222</name>
</gene>
<keyword evidence="5" id="KW-0812">Transmembrane</keyword>
<comment type="caution">
    <text evidence="7">The sequence shown here is derived from an EMBL/GenBank/DDBJ whole genome shotgun (WGS) entry which is preliminary data.</text>
</comment>
<keyword evidence="5" id="KW-0472">Membrane</keyword>
<evidence type="ECO:0000259" key="6">
    <source>
        <dbReference type="PROSITE" id="PS50255"/>
    </source>
</evidence>
<dbReference type="PANTHER" id="PTHR19359:SF14">
    <property type="entry name" value="CYTOCHROME B5 A"/>
    <property type="match status" value="1"/>
</dbReference>
<feature type="domain" description="Cytochrome b5 heme-binding" evidence="6">
    <location>
        <begin position="9"/>
        <end position="85"/>
    </location>
</feature>
<dbReference type="SMART" id="SM01117">
    <property type="entry name" value="Cyt-b5"/>
    <property type="match status" value="1"/>
</dbReference>
<evidence type="ECO:0000256" key="5">
    <source>
        <dbReference type="SAM" id="Phobius"/>
    </source>
</evidence>
<dbReference type="Pfam" id="PF00173">
    <property type="entry name" value="Cyt-b5"/>
    <property type="match status" value="1"/>
</dbReference>
<evidence type="ECO:0000256" key="4">
    <source>
        <dbReference type="ARBA" id="ARBA00038168"/>
    </source>
</evidence>
<evidence type="ECO:0000256" key="1">
    <source>
        <dbReference type="ARBA" id="ARBA00022617"/>
    </source>
</evidence>
<evidence type="ECO:0000256" key="3">
    <source>
        <dbReference type="ARBA" id="ARBA00023004"/>
    </source>
</evidence>
<keyword evidence="1" id="KW-0349">Heme</keyword>
<dbReference type="InterPro" id="IPR036400">
    <property type="entry name" value="Cyt_B5-like_heme/steroid_sf"/>
</dbReference>
<keyword evidence="2" id="KW-0479">Metal-binding</keyword>
<dbReference type="AlphaFoldDB" id="A0A9W9U2Q6"/>
<dbReference type="PROSITE" id="PS50255">
    <property type="entry name" value="CYTOCHROME_B5_2"/>
    <property type="match status" value="1"/>
</dbReference>
<evidence type="ECO:0000313" key="7">
    <source>
        <dbReference type="EMBL" id="KAJ5311362.1"/>
    </source>
</evidence>
<comment type="similarity">
    <text evidence="4">Belongs to the cytochrome b5 family.</text>
</comment>
<dbReference type="Gene3D" id="3.10.120.10">
    <property type="entry name" value="Cytochrome b5-like heme/steroid binding domain"/>
    <property type="match status" value="1"/>
</dbReference>
<dbReference type="GO" id="GO:0020037">
    <property type="term" value="F:heme binding"/>
    <property type="evidence" value="ECO:0007669"/>
    <property type="project" value="TreeGrafter"/>
</dbReference>
<reference evidence="7" key="1">
    <citation type="submission" date="2022-12" db="EMBL/GenBank/DDBJ databases">
        <authorList>
            <person name="Petersen C."/>
        </authorList>
    </citation>
    <scope>NUCLEOTIDE SEQUENCE</scope>
    <source>
        <strain evidence="7">IBT 21472</strain>
    </source>
</reference>
<dbReference type="PANTHER" id="PTHR19359">
    <property type="entry name" value="CYTOCHROME B5"/>
    <property type="match status" value="1"/>
</dbReference>
<evidence type="ECO:0000256" key="2">
    <source>
        <dbReference type="ARBA" id="ARBA00022723"/>
    </source>
</evidence>
<dbReference type="GO" id="GO:0016020">
    <property type="term" value="C:membrane"/>
    <property type="evidence" value="ECO:0007669"/>
    <property type="project" value="TreeGrafter"/>
</dbReference>
<keyword evidence="5" id="KW-1133">Transmembrane helix</keyword>
<dbReference type="InterPro" id="IPR050668">
    <property type="entry name" value="Cytochrome_b5"/>
</dbReference>